<comment type="caution">
    <text evidence="3">The sequence shown here is derived from an EMBL/GenBank/DDBJ whole genome shotgun (WGS) entry which is preliminary data.</text>
</comment>
<proteinExistence type="predicted"/>
<keyword evidence="2" id="KW-0812">Transmembrane</keyword>
<dbReference type="EMBL" id="JAIRBM010000005">
    <property type="protein sequence ID" value="MBZ6076304.1"/>
    <property type="molecule type" value="Genomic_DNA"/>
</dbReference>
<gene>
    <name evidence="3" type="ORF">K9B37_08380</name>
</gene>
<reference evidence="3 4" key="1">
    <citation type="submission" date="2021-09" db="EMBL/GenBank/DDBJ databases">
        <title>The complete genome sequence of a new microorganism.</title>
        <authorList>
            <person name="Zi Z."/>
        </authorList>
    </citation>
    <scope>NUCLEOTIDE SEQUENCE [LARGE SCALE GENOMIC DNA]</scope>
    <source>
        <strain evidence="3 4">WGZ8</strain>
    </source>
</reference>
<evidence type="ECO:0000256" key="1">
    <source>
        <dbReference type="SAM" id="MobiDB-lite"/>
    </source>
</evidence>
<name>A0ABS7VLD1_9HYPH</name>
<dbReference type="Proteomes" id="UP000704176">
    <property type="component" value="Unassembled WGS sequence"/>
</dbReference>
<sequence length="206" mass="21638">MRVLFEKVLWQVAQANSQTAKTKPAGNKRMEDILRKREAMAGRLTLGLIGAITISSVAFAGYAIQGGVARSDFPMAVPSLGSAAANGERRIAFRAKDQEDPSVTGSIPQASRDEAKPQQDYAAAESADRNSGRGYVVRKILRRGALVEGPSGMQEVSPGSFLPGAGRVISIFKSDGGWVVVTSETVIREGAMLGLGTASSAQRGAS</sequence>
<keyword evidence="2" id="KW-0472">Membrane</keyword>
<feature type="region of interest" description="Disordered" evidence="1">
    <location>
        <begin position="97"/>
        <end position="128"/>
    </location>
</feature>
<keyword evidence="4" id="KW-1185">Reference proteome</keyword>
<protein>
    <submittedName>
        <fullName evidence="3">Uncharacterized protein</fullName>
    </submittedName>
</protein>
<evidence type="ECO:0000313" key="3">
    <source>
        <dbReference type="EMBL" id="MBZ6076304.1"/>
    </source>
</evidence>
<organism evidence="3 4">
    <name type="scientific">Microvirga puerhi</name>
    <dbReference type="NCBI Taxonomy" id="2876078"/>
    <lineage>
        <taxon>Bacteria</taxon>
        <taxon>Pseudomonadati</taxon>
        <taxon>Pseudomonadota</taxon>
        <taxon>Alphaproteobacteria</taxon>
        <taxon>Hyphomicrobiales</taxon>
        <taxon>Methylobacteriaceae</taxon>
        <taxon>Microvirga</taxon>
    </lineage>
</organism>
<evidence type="ECO:0000256" key="2">
    <source>
        <dbReference type="SAM" id="Phobius"/>
    </source>
</evidence>
<evidence type="ECO:0000313" key="4">
    <source>
        <dbReference type="Proteomes" id="UP000704176"/>
    </source>
</evidence>
<dbReference type="RefSeq" id="WP_224312631.1">
    <property type="nucleotide sequence ID" value="NZ_JAIRBM010000005.1"/>
</dbReference>
<keyword evidence="2" id="KW-1133">Transmembrane helix</keyword>
<accession>A0ABS7VLD1</accession>
<feature type="transmembrane region" description="Helical" evidence="2">
    <location>
        <begin position="44"/>
        <end position="64"/>
    </location>
</feature>